<keyword evidence="2" id="KW-1185">Reference proteome</keyword>
<organism evidence="1 2">
    <name type="scientific">Didymella glomerata</name>
    <dbReference type="NCBI Taxonomy" id="749621"/>
    <lineage>
        <taxon>Eukaryota</taxon>
        <taxon>Fungi</taxon>
        <taxon>Dikarya</taxon>
        <taxon>Ascomycota</taxon>
        <taxon>Pezizomycotina</taxon>
        <taxon>Dothideomycetes</taxon>
        <taxon>Pleosporomycetidae</taxon>
        <taxon>Pleosporales</taxon>
        <taxon>Pleosporineae</taxon>
        <taxon>Didymellaceae</taxon>
        <taxon>Didymella</taxon>
    </lineage>
</organism>
<sequence length="254" mass="29296">MKRYLFIEDKFLAGSVRLLQVKAMYEDCVKYGNTTFFSTALGWKTYEELPRNTDANLFEKLCTRDLLFVVRRGIPWLLRSLIRSGRVDVHLLKRETPLWLTLKARRHKMAEVVLEEGADIDAVAPGQTDSAYWRAHEEAHGDDQWVLIGKGADTRRMSEHGTPVDPKKQRYVPPIRTKCHYHDFDTWTPYPDIGHPGVRQYWCKLGTNVGYLPDMVFNGGGYTKLLTTESFHQIEKGKNDATNVFRTKATTSRV</sequence>
<protein>
    <submittedName>
        <fullName evidence="1">Uncharacterized protein</fullName>
    </submittedName>
</protein>
<dbReference type="Proteomes" id="UP001140562">
    <property type="component" value="Unassembled WGS sequence"/>
</dbReference>
<comment type="caution">
    <text evidence="1">The sequence shown here is derived from an EMBL/GenBank/DDBJ whole genome shotgun (WGS) entry which is preliminary data.</text>
</comment>
<reference evidence="1" key="1">
    <citation type="submission" date="2022-10" db="EMBL/GenBank/DDBJ databases">
        <title>Tapping the CABI collections for fungal endophytes: first genome assemblies for Collariella, Neodidymelliopsis, Ascochyta clinopodiicola, Didymella pomorum, Didymosphaeria variabile, Neocosmospora piperis and Neocucurbitaria cava.</title>
        <authorList>
            <person name="Hill R."/>
        </authorList>
    </citation>
    <scope>NUCLEOTIDE SEQUENCE</scope>
    <source>
        <strain evidence="1">IMI 360193</strain>
    </source>
</reference>
<dbReference type="EMBL" id="JAPEUV010000010">
    <property type="protein sequence ID" value="KAJ4341694.1"/>
    <property type="molecule type" value="Genomic_DNA"/>
</dbReference>
<dbReference type="OrthoDB" id="341259at2759"/>
<evidence type="ECO:0000313" key="1">
    <source>
        <dbReference type="EMBL" id="KAJ4341694.1"/>
    </source>
</evidence>
<dbReference type="AlphaFoldDB" id="A0A9W9C2L5"/>
<proteinExistence type="predicted"/>
<evidence type="ECO:0000313" key="2">
    <source>
        <dbReference type="Proteomes" id="UP001140562"/>
    </source>
</evidence>
<gene>
    <name evidence="1" type="ORF">N0V87_001709</name>
</gene>
<name>A0A9W9C2L5_9PLEO</name>
<accession>A0A9W9C2L5</accession>
<dbReference type="InterPro" id="IPR036770">
    <property type="entry name" value="Ankyrin_rpt-contain_sf"/>
</dbReference>
<dbReference type="SUPFAM" id="SSF48403">
    <property type="entry name" value="Ankyrin repeat"/>
    <property type="match status" value="1"/>
</dbReference>